<dbReference type="Pfam" id="PF05977">
    <property type="entry name" value="MFS_3"/>
    <property type="match status" value="1"/>
</dbReference>
<feature type="transmembrane region" description="Helical" evidence="7">
    <location>
        <begin position="311"/>
        <end position="333"/>
    </location>
</feature>
<evidence type="ECO:0000313" key="10">
    <source>
        <dbReference type="Proteomes" id="UP000573599"/>
    </source>
</evidence>
<feature type="transmembrane region" description="Helical" evidence="7">
    <location>
        <begin position="259"/>
        <end position="278"/>
    </location>
</feature>
<feature type="transmembrane region" description="Helical" evidence="7">
    <location>
        <begin position="225"/>
        <end position="247"/>
    </location>
</feature>
<name>A0A852WDY0_9MICO</name>
<feature type="transmembrane region" description="Helical" evidence="7">
    <location>
        <begin position="345"/>
        <end position="367"/>
    </location>
</feature>
<dbReference type="SUPFAM" id="SSF103473">
    <property type="entry name" value="MFS general substrate transporter"/>
    <property type="match status" value="1"/>
</dbReference>
<feature type="transmembrane region" description="Helical" evidence="7">
    <location>
        <begin position="285"/>
        <end position="305"/>
    </location>
</feature>
<dbReference type="CDD" id="cd06173">
    <property type="entry name" value="MFS_MefA_like"/>
    <property type="match status" value="1"/>
</dbReference>
<accession>A0A852WDY0</accession>
<reference evidence="9 10" key="1">
    <citation type="submission" date="2020-07" db="EMBL/GenBank/DDBJ databases">
        <title>Sequencing the genomes of 1000 actinobacteria strains.</title>
        <authorList>
            <person name="Klenk H.-P."/>
        </authorList>
    </citation>
    <scope>NUCLEOTIDE SEQUENCE [LARGE SCALE GENOMIC DNA]</scope>
    <source>
        <strain evidence="9 10">DSM 23987</strain>
    </source>
</reference>
<feature type="transmembrane region" description="Helical" evidence="7">
    <location>
        <begin position="49"/>
        <end position="68"/>
    </location>
</feature>
<keyword evidence="6 7" id="KW-0472">Membrane</keyword>
<dbReference type="GO" id="GO:0005886">
    <property type="term" value="C:plasma membrane"/>
    <property type="evidence" value="ECO:0007669"/>
    <property type="project" value="UniProtKB-SubCell"/>
</dbReference>
<keyword evidence="5 7" id="KW-1133">Transmembrane helix</keyword>
<feature type="transmembrane region" description="Helical" evidence="7">
    <location>
        <begin position="175"/>
        <end position="192"/>
    </location>
</feature>
<evidence type="ECO:0000256" key="4">
    <source>
        <dbReference type="ARBA" id="ARBA00022692"/>
    </source>
</evidence>
<keyword evidence="10" id="KW-1185">Reference proteome</keyword>
<dbReference type="InterPro" id="IPR020846">
    <property type="entry name" value="MFS_dom"/>
</dbReference>
<keyword evidence="4 7" id="KW-0812">Transmembrane</keyword>
<evidence type="ECO:0000256" key="6">
    <source>
        <dbReference type="ARBA" id="ARBA00023136"/>
    </source>
</evidence>
<keyword evidence="3" id="KW-1003">Cell membrane</keyword>
<dbReference type="InterPro" id="IPR010290">
    <property type="entry name" value="TM_effector"/>
</dbReference>
<comment type="subcellular location">
    <subcellularLocation>
        <location evidence="1">Cell membrane</location>
        <topology evidence="1">Multi-pass membrane protein</topology>
    </subcellularLocation>
</comment>
<dbReference type="RefSeq" id="WP_179421610.1">
    <property type="nucleotide sequence ID" value="NZ_JACCAB010000001.1"/>
</dbReference>
<feature type="transmembrane region" description="Helical" evidence="7">
    <location>
        <begin position="373"/>
        <end position="393"/>
    </location>
</feature>
<dbReference type="Proteomes" id="UP000573599">
    <property type="component" value="Unassembled WGS sequence"/>
</dbReference>
<proteinExistence type="predicted"/>
<sequence length="432" mass="45910">MSPTFSSLGVRNYRIYATGAFISNIGTWMGRVAQDWLVLTELTHHSSSALGIVTGLQFLPFLLLAPWAGMIADRYPKRRILAITQTSLALSSLALGLLVVTGQAQLWMVYVIALFTGVATAVDNPARQTFVSEMVPRERLANAVSLNSASFNAGRLIGPGVAGLTIAAFGTGWTLLLNTLTFVAVMVALASMRASELRPAPALARGSGAIREGLAYVRSRPDLQLVMALVFVLGTFGMNFQITTALMATKEFGKGPQEYGLLGSVMAIGSLTAALLSARRARPRLRVLLVALVGFTVASGLAALAPTYLMFALALVPVGLTALTALTTANAMVQLSVDPAMRGRVMALYMAIFMGGTPLGAPLIGWIGDVAGARWTVGIGTIAVGVMLVAVSIRTARRENVQVSYESQRRPRIRIRTLPQPEVSEPLPEAVR</sequence>
<protein>
    <submittedName>
        <fullName evidence="9">MFS family permease</fullName>
    </submittedName>
</protein>
<evidence type="ECO:0000256" key="2">
    <source>
        <dbReference type="ARBA" id="ARBA00022448"/>
    </source>
</evidence>
<organism evidence="9 10">
    <name type="scientific">Pedococcus badiiscoriae</name>
    <dbReference type="NCBI Taxonomy" id="642776"/>
    <lineage>
        <taxon>Bacteria</taxon>
        <taxon>Bacillati</taxon>
        <taxon>Actinomycetota</taxon>
        <taxon>Actinomycetes</taxon>
        <taxon>Micrococcales</taxon>
        <taxon>Intrasporangiaceae</taxon>
        <taxon>Pedococcus</taxon>
    </lineage>
</organism>
<gene>
    <name evidence="9" type="ORF">BJ986_001725</name>
</gene>
<comment type="caution">
    <text evidence="9">The sequence shown here is derived from an EMBL/GenBank/DDBJ whole genome shotgun (WGS) entry which is preliminary data.</text>
</comment>
<dbReference type="PANTHER" id="PTHR23513">
    <property type="entry name" value="INTEGRAL MEMBRANE EFFLUX PROTEIN-RELATED"/>
    <property type="match status" value="1"/>
</dbReference>
<feature type="domain" description="Major facilitator superfamily (MFS) profile" evidence="8">
    <location>
        <begin position="12"/>
        <end position="397"/>
    </location>
</feature>
<evidence type="ECO:0000256" key="1">
    <source>
        <dbReference type="ARBA" id="ARBA00004651"/>
    </source>
</evidence>
<feature type="transmembrane region" description="Helical" evidence="7">
    <location>
        <begin position="12"/>
        <end position="29"/>
    </location>
</feature>
<dbReference type="PROSITE" id="PS50850">
    <property type="entry name" value="MFS"/>
    <property type="match status" value="1"/>
</dbReference>
<evidence type="ECO:0000256" key="5">
    <source>
        <dbReference type="ARBA" id="ARBA00022989"/>
    </source>
</evidence>
<dbReference type="GO" id="GO:0022857">
    <property type="term" value="F:transmembrane transporter activity"/>
    <property type="evidence" value="ECO:0007669"/>
    <property type="project" value="InterPro"/>
</dbReference>
<dbReference type="PANTHER" id="PTHR23513:SF11">
    <property type="entry name" value="STAPHYLOFERRIN A TRANSPORTER"/>
    <property type="match status" value="1"/>
</dbReference>
<evidence type="ECO:0000256" key="7">
    <source>
        <dbReference type="SAM" id="Phobius"/>
    </source>
</evidence>
<evidence type="ECO:0000256" key="3">
    <source>
        <dbReference type="ARBA" id="ARBA00022475"/>
    </source>
</evidence>
<evidence type="ECO:0000313" key="9">
    <source>
        <dbReference type="EMBL" id="NYG07238.1"/>
    </source>
</evidence>
<keyword evidence="2" id="KW-0813">Transport</keyword>
<dbReference type="EMBL" id="JACCAB010000001">
    <property type="protein sequence ID" value="NYG07238.1"/>
    <property type="molecule type" value="Genomic_DNA"/>
</dbReference>
<evidence type="ECO:0000259" key="8">
    <source>
        <dbReference type="PROSITE" id="PS50850"/>
    </source>
</evidence>
<dbReference type="Gene3D" id="1.20.1250.20">
    <property type="entry name" value="MFS general substrate transporter like domains"/>
    <property type="match status" value="1"/>
</dbReference>
<dbReference type="AlphaFoldDB" id="A0A852WDY0"/>
<dbReference type="InterPro" id="IPR036259">
    <property type="entry name" value="MFS_trans_sf"/>
</dbReference>